<reference evidence="1" key="1">
    <citation type="submission" date="2022-12" db="EMBL/GenBank/DDBJ databases">
        <title>Reference genome sequencing for broad-spectrum identification of bacterial and archaeal isolates by mass spectrometry.</title>
        <authorList>
            <person name="Sekiguchi Y."/>
            <person name="Tourlousse D.M."/>
        </authorList>
    </citation>
    <scope>NUCLEOTIDE SEQUENCE</scope>
    <source>
        <strain evidence="1">ASRB1</strain>
    </source>
</reference>
<proteinExistence type="predicted"/>
<dbReference type="Proteomes" id="UP001144372">
    <property type="component" value="Unassembled WGS sequence"/>
</dbReference>
<protein>
    <submittedName>
        <fullName evidence="1">Uncharacterized protein</fullName>
    </submittedName>
</protein>
<evidence type="ECO:0000313" key="1">
    <source>
        <dbReference type="EMBL" id="GLI35679.1"/>
    </source>
</evidence>
<sequence length="354" mass="40313">MNRFSLTYVAYLAVILLFTTTWEAAAHAKMYTLTITGASNGVTERSIGATKGCADFNIDDLVDVGLRNYRIWGGMSRLEPQDDDGVYGWPTIDVIKAEPNVINWEAWDTQFNRPDSYHFSPGGSCTTDVSLYEMLKALKDNGIAPVMTLRNVDDNSQPSWAKQLNPPWTAEDWNEWWEHVFATVYWVNVRNGLEVHDWQVHNEPDSIKQGWGGTLQDYILFTRYTRDAIQFVYDNYLEGKTFRLHAPVTTGVNSWVEESLIQNDHVVDVVDWHNYSSSHYAGAVQVNEWIALYSDGDGKHEDTYISEWGSYRSAYGFSNALSYAKILIEHSRDNAGYVTGSAIFPFYDWQTIGA</sequence>
<gene>
    <name evidence="1" type="ORF">DAMNIGENAA_31120</name>
</gene>
<organism evidence="1 2">
    <name type="scientific">Desulforhabdus amnigena</name>
    <dbReference type="NCBI Taxonomy" id="40218"/>
    <lineage>
        <taxon>Bacteria</taxon>
        <taxon>Pseudomonadati</taxon>
        <taxon>Thermodesulfobacteriota</taxon>
        <taxon>Syntrophobacteria</taxon>
        <taxon>Syntrophobacterales</taxon>
        <taxon>Syntrophobacteraceae</taxon>
        <taxon>Desulforhabdus</taxon>
    </lineage>
</organism>
<keyword evidence="2" id="KW-1185">Reference proteome</keyword>
<dbReference type="Gene3D" id="3.20.20.80">
    <property type="entry name" value="Glycosidases"/>
    <property type="match status" value="1"/>
</dbReference>
<dbReference type="SUPFAM" id="SSF51445">
    <property type="entry name" value="(Trans)glycosidases"/>
    <property type="match status" value="1"/>
</dbReference>
<name>A0A9W6FVL5_9BACT</name>
<evidence type="ECO:0000313" key="2">
    <source>
        <dbReference type="Proteomes" id="UP001144372"/>
    </source>
</evidence>
<dbReference type="EMBL" id="BSDR01000001">
    <property type="protein sequence ID" value="GLI35679.1"/>
    <property type="molecule type" value="Genomic_DNA"/>
</dbReference>
<dbReference type="InterPro" id="IPR017853">
    <property type="entry name" value="GH"/>
</dbReference>
<dbReference type="AlphaFoldDB" id="A0A9W6FVL5"/>
<dbReference type="RefSeq" id="WP_281795684.1">
    <property type="nucleotide sequence ID" value="NZ_BSDR01000001.1"/>
</dbReference>
<comment type="caution">
    <text evidence="1">The sequence shown here is derived from an EMBL/GenBank/DDBJ whole genome shotgun (WGS) entry which is preliminary data.</text>
</comment>
<accession>A0A9W6FVL5</accession>